<dbReference type="EMBL" id="UINC01211980">
    <property type="protein sequence ID" value="SVE36110.1"/>
    <property type="molecule type" value="Genomic_DNA"/>
</dbReference>
<reference evidence="1" key="1">
    <citation type="submission" date="2018-05" db="EMBL/GenBank/DDBJ databases">
        <authorList>
            <person name="Lanie J.A."/>
            <person name="Ng W.-L."/>
            <person name="Kazmierczak K.M."/>
            <person name="Andrzejewski T.M."/>
            <person name="Davidsen T.M."/>
            <person name="Wayne K.J."/>
            <person name="Tettelin H."/>
            <person name="Glass J.I."/>
            <person name="Rusch D."/>
            <person name="Podicherti R."/>
            <person name="Tsui H.-C.T."/>
            <person name="Winkler M.E."/>
        </authorList>
    </citation>
    <scope>NUCLEOTIDE SEQUENCE</scope>
</reference>
<proteinExistence type="predicted"/>
<feature type="non-terminal residue" evidence="1">
    <location>
        <position position="89"/>
    </location>
</feature>
<dbReference type="PROSITE" id="PS51257">
    <property type="entry name" value="PROKAR_LIPOPROTEIN"/>
    <property type="match status" value="1"/>
</dbReference>
<accession>A0A383CVP7</accession>
<sequence>MKKYTYKKIYKRRDILIGASAITAAGLLAACKDEVSGGTPSKPEQSANVSKSIIQWRMATTWPKNFPGVGTTAENVAKNITKASDGRLE</sequence>
<dbReference type="Gene3D" id="3.40.190.170">
    <property type="entry name" value="Bacterial extracellular solute-binding protein, family 7"/>
    <property type="match status" value="1"/>
</dbReference>
<dbReference type="InterPro" id="IPR038404">
    <property type="entry name" value="TRAP_DctP_sf"/>
</dbReference>
<evidence type="ECO:0008006" key="2">
    <source>
        <dbReference type="Google" id="ProtNLM"/>
    </source>
</evidence>
<protein>
    <recommendedName>
        <fullName evidence="2">ABC transporter substrate-binding protein</fullName>
    </recommendedName>
</protein>
<evidence type="ECO:0000313" key="1">
    <source>
        <dbReference type="EMBL" id="SVE36110.1"/>
    </source>
</evidence>
<organism evidence="1">
    <name type="scientific">marine metagenome</name>
    <dbReference type="NCBI Taxonomy" id="408172"/>
    <lineage>
        <taxon>unclassified sequences</taxon>
        <taxon>metagenomes</taxon>
        <taxon>ecological metagenomes</taxon>
    </lineage>
</organism>
<gene>
    <name evidence="1" type="ORF">METZ01_LOCUS488964</name>
</gene>
<dbReference type="AlphaFoldDB" id="A0A383CVP7"/>
<name>A0A383CVP7_9ZZZZ</name>